<keyword evidence="4" id="KW-1185">Reference proteome</keyword>
<keyword evidence="1" id="KW-1133">Transmembrane helix</keyword>
<evidence type="ECO:0000259" key="2">
    <source>
        <dbReference type="Pfam" id="PF07331"/>
    </source>
</evidence>
<dbReference type="AlphaFoldDB" id="A0A317CP22"/>
<name>A0A317CP22_9GAMM</name>
<evidence type="ECO:0000313" key="4">
    <source>
        <dbReference type="Proteomes" id="UP000245539"/>
    </source>
</evidence>
<feature type="domain" description="DUF1468" evidence="2">
    <location>
        <begin position="32"/>
        <end position="140"/>
    </location>
</feature>
<accession>A0A317CP22</accession>
<dbReference type="InterPro" id="IPR009936">
    <property type="entry name" value="DUF1468"/>
</dbReference>
<dbReference type="EMBL" id="QGKM01000004">
    <property type="protein sequence ID" value="PWR00299.1"/>
    <property type="molecule type" value="Genomic_DNA"/>
</dbReference>
<keyword evidence="1" id="KW-0472">Membrane</keyword>
<keyword evidence="1" id="KW-0812">Transmembrane</keyword>
<gene>
    <name evidence="3" type="ORF">DKW60_01730</name>
</gene>
<organism evidence="3 4">
    <name type="scientific">Leucothrix pacifica</name>
    <dbReference type="NCBI Taxonomy" id="1247513"/>
    <lineage>
        <taxon>Bacteria</taxon>
        <taxon>Pseudomonadati</taxon>
        <taxon>Pseudomonadota</taxon>
        <taxon>Gammaproteobacteria</taxon>
        <taxon>Thiotrichales</taxon>
        <taxon>Thiotrichaceae</taxon>
        <taxon>Leucothrix</taxon>
    </lineage>
</organism>
<dbReference type="RefSeq" id="WP_109835944.1">
    <property type="nucleotide sequence ID" value="NZ_QGKM01000004.1"/>
</dbReference>
<protein>
    <recommendedName>
        <fullName evidence="2">DUF1468 domain-containing protein</fullName>
    </recommendedName>
</protein>
<dbReference type="Proteomes" id="UP000245539">
    <property type="component" value="Unassembled WGS sequence"/>
</dbReference>
<dbReference type="Pfam" id="PF07331">
    <property type="entry name" value="TctB"/>
    <property type="match status" value="1"/>
</dbReference>
<feature type="transmembrane region" description="Helical" evidence="1">
    <location>
        <begin position="78"/>
        <end position="105"/>
    </location>
</feature>
<reference evidence="3 4" key="1">
    <citation type="submission" date="2018-05" db="EMBL/GenBank/DDBJ databases">
        <title>Leucothrix arctica sp. nov., isolated from Arctic seawater.</title>
        <authorList>
            <person name="Choi A."/>
            <person name="Baek K."/>
        </authorList>
    </citation>
    <scope>NUCLEOTIDE SEQUENCE [LARGE SCALE GENOMIC DNA]</scope>
    <source>
        <strain evidence="3 4">JCM 18388</strain>
    </source>
</reference>
<evidence type="ECO:0000256" key="1">
    <source>
        <dbReference type="SAM" id="Phobius"/>
    </source>
</evidence>
<evidence type="ECO:0000313" key="3">
    <source>
        <dbReference type="EMBL" id="PWR00299.1"/>
    </source>
</evidence>
<sequence length="160" mass="18559">MRDVAVRFQYRDLLLSQIDEQVKWLSRGKIFAQPGFWPAVSLVGMTFFALLHLIGSALSPRIHGRMAEVALWLRSLEYAAWFLLYVWLVPIVGYLPMTLIFMPLLSFRIGYRSKKMLLLSAFIGFLIVLVFKSFLEVKIPGGQLYEYLPDAMRSFMLLNF</sequence>
<feature type="transmembrane region" description="Helical" evidence="1">
    <location>
        <begin position="117"/>
        <end position="135"/>
    </location>
</feature>
<comment type="caution">
    <text evidence="3">The sequence shown here is derived from an EMBL/GenBank/DDBJ whole genome shotgun (WGS) entry which is preliminary data.</text>
</comment>
<dbReference type="OrthoDB" id="8454209at2"/>
<feature type="transmembrane region" description="Helical" evidence="1">
    <location>
        <begin position="36"/>
        <end position="58"/>
    </location>
</feature>
<proteinExistence type="predicted"/>